<evidence type="ECO:0000313" key="3">
    <source>
        <dbReference type="Proteomes" id="UP000022311"/>
    </source>
</evidence>
<accession>A0AAV3M7D9</accession>
<sequence>MDGEHIEEMTQIGSRMRKIGRIESEVGAKSKVRKTKFNQSKSSDYLIR</sequence>
<dbReference type="Proteomes" id="UP000022311">
    <property type="component" value="Unassembled WGS sequence"/>
</dbReference>
<proteinExistence type="predicted"/>
<feature type="compositionally biased region" description="Polar residues" evidence="1">
    <location>
        <begin position="37"/>
        <end position="48"/>
    </location>
</feature>
<evidence type="ECO:0000313" key="2">
    <source>
        <dbReference type="EMBL" id="EUD11907.1"/>
    </source>
</evidence>
<name>A0AAV3M7D9_9GAMM</name>
<reference evidence="2 3" key="1">
    <citation type="submission" date="2014-01" db="EMBL/GenBank/DDBJ databases">
        <authorList>
            <person name="Durkin A.S."/>
            <person name="McCorrison J."/>
            <person name="Torralba M."/>
            <person name="Gillis M."/>
            <person name="Haft D.H."/>
            <person name="Methe B."/>
            <person name="Sutton G."/>
            <person name="Nelson K.E."/>
        </authorList>
    </citation>
    <scope>NUCLEOTIDE SEQUENCE [LARGE SCALE GENOMIC DNA]</scope>
    <source>
        <strain evidence="2 3">205/92</strain>
    </source>
</reference>
<dbReference type="AlphaFoldDB" id="A0AAV3M7D9"/>
<dbReference type="EMBL" id="JALD01000028">
    <property type="protein sequence ID" value="EUD11907.1"/>
    <property type="molecule type" value="Genomic_DNA"/>
</dbReference>
<evidence type="ECO:0000256" key="1">
    <source>
        <dbReference type="SAM" id="MobiDB-lite"/>
    </source>
</evidence>
<feature type="region of interest" description="Disordered" evidence="1">
    <location>
        <begin position="24"/>
        <end position="48"/>
    </location>
</feature>
<protein>
    <submittedName>
        <fullName evidence="2">Uncharacterized protein</fullName>
    </submittedName>
</protein>
<gene>
    <name evidence="2" type="ORF">HMPREF1563_1411</name>
</gene>
<comment type="caution">
    <text evidence="2">The sequence shown here is derived from an EMBL/GenBank/DDBJ whole genome shotgun (WGS) entry which is preliminary data.</text>
</comment>
<organism evidence="2 3">
    <name type="scientific">Providencia alcalifaciens 205/92</name>
    <dbReference type="NCBI Taxonomy" id="1256988"/>
    <lineage>
        <taxon>Bacteria</taxon>
        <taxon>Pseudomonadati</taxon>
        <taxon>Pseudomonadota</taxon>
        <taxon>Gammaproteobacteria</taxon>
        <taxon>Enterobacterales</taxon>
        <taxon>Morganellaceae</taxon>
        <taxon>Providencia</taxon>
    </lineage>
</organism>